<dbReference type="Pfam" id="PF02518">
    <property type="entry name" value="HATPase_c"/>
    <property type="match status" value="1"/>
</dbReference>
<dbReference type="PROSITE" id="PS50110">
    <property type="entry name" value="RESPONSE_REGULATORY"/>
    <property type="match status" value="1"/>
</dbReference>
<keyword evidence="10" id="KW-1185">Reference proteome</keyword>
<dbReference type="InterPro" id="IPR005467">
    <property type="entry name" value="His_kinase_dom"/>
</dbReference>
<dbReference type="Pfam" id="PF00512">
    <property type="entry name" value="HisKA"/>
    <property type="match status" value="1"/>
</dbReference>
<dbReference type="InterPro" id="IPR003661">
    <property type="entry name" value="HisK_dim/P_dom"/>
</dbReference>
<dbReference type="SUPFAM" id="SSF52172">
    <property type="entry name" value="CheY-like"/>
    <property type="match status" value="1"/>
</dbReference>
<feature type="modified residue" description="4-aspartylphosphate" evidence="6">
    <location>
        <position position="56"/>
    </location>
</feature>
<dbReference type="PANTHER" id="PTHR42878:SF15">
    <property type="entry name" value="BACTERIOPHYTOCHROME"/>
    <property type="match status" value="1"/>
</dbReference>
<proteinExistence type="predicted"/>
<dbReference type="InterPro" id="IPR004358">
    <property type="entry name" value="Sig_transdc_His_kin-like_C"/>
</dbReference>
<dbReference type="CDD" id="cd00156">
    <property type="entry name" value="REC"/>
    <property type="match status" value="1"/>
</dbReference>
<dbReference type="InterPro" id="IPR036890">
    <property type="entry name" value="HATPase_C_sf"/>
</dbReference>
<dbReference type="EC" id="2.7.13.3" evidence="2"/>
<evidence type="ECO:0000259" key="7">
    <source>
        <dbReference type="PROSITE" id="PS50109"/>
    </source>
</evidence>
<dbReference type="PROSITE" id="PS50109">
    <property type="entry name" value="HIS_KIN"/>
    <property type="match status" value="1"/>
</dbReference>
<evidence type="ECO:0000259" key="8">
    <source>
        <dbReference type="PROSITE" id="PS50110"/>
    </source>
</evidence>
<dbReference type="GO" id="GO:0007234">
    <property type="term" value="P:osmosensory signaling via phosphorelay pathway"/>
    <property type="evidence" value="ECO:0007669"/>
    <property type="project" value="TreeGrafter"/>
</dbReference>
<protein>
    <recommendedName>
        <fullName evidence="2">histidine kinase</fullName>
        <ecNumber evidence="2">2.7.13.3</ecNumber>
    </recommendedName>
</protein>
<feature type="domain" description="Histidine kinase" evidence="7">
    <location>
        <begin position="160"/>
        <end position="377"/>
    </location>
</feature>
<sequence length="377" mass="42030">MKKILLVDDNEHDRMLYKRYLKPQAEEERLELHEATSGEEAIALFQQLQPDCVLLDHNLHDTDGLALLGQLRDLAPANGLCAVMITGSGSEALAVRALNSGALDYLVKGHFDRELLGKTVRHAIEKNEWRQYQATYHHELQAANQQLARTNADLDNFVYAASHDLRQPVNNLRGLYEEIRRTATFANPADAQLLHYMGKSLHALSTTIDDLATVVQEHRQPTEQAPEPVALPELAADVLEALRPQVQDTQAVIELDFGALVEMPCVRSNLRTILLNLVANAIKYRHPERVPRVGIRSYWAASQPVLEVQDNGLGLDLDQHGAELFQLFRRFHPTAAEGTGVGLFLVNRLVQAQGGHIEVESEEGQGTTFRVHLGPAK</sequence>
<dbReference type="AlphaFoldDB" id="A0A558BMI7"/>
<evidence type="ECO:0000256" key="1">
    <source>
        <dbReference type="ARBA" id="ARBA00000085"/>
    </source>
</evidence>
<comment type="caution">
    <text evidence="9">The sequence shown here is derived from an EMBL/GenBank/DDBJ whole genome shotgun (WGS) entry which is preliminary data.</text>
</comment>
<dbReference type="GO" id="GO:0000155">
    <property type="term" value="F:phosphorelay sensor kinase activity"/>
    <property type="evidence" value="ECO:0007669"/>
    <property type="project" value="InterPro"/>
</dbReference>
<evidence type="ECO:0000256" key="3">
    <source>
        <dbReference type="ARBA" id="ARBA00022553"/>
    </source>
</evidence>
<comment type="catalytic activity">
    <reaction evidence="1">
        <text>ATP + protein L-histidine = ADP + protein N-phospho-L-histidine.</text>
        <dbReference type="EC" id="2.7.13.3"/>
    </reaction>
</comment>
<dbReference type="SUPFAM" id="SSF55874">
    <property type="entry name" value="ATPase domain of HSP90 chaperone/DNA topoisomerase II/histidine kinase"/>
    <property type="match status" value="1"/>
</dbReference>
<evidence type="ECO:0000313" key="10">
    <source>
        <dbReference type="Proteomes" id="UP000317624"/>
    </source>
</evidence>
<dbReference type="InterPro" id="IPR003594">
    <property type="entry name" value="HATPase_dom"/>
</dbReference>
<dbReference type="Pfam" id="PF00072">
    <property type="entry name" value="Response_reg"/>
    <property type="match status" value="1"/>
</dbReference>
<dbReference type="Gene3D" id="3.30.565.10">
    <property type="entry name" value="Histidine kinase-like ATPase, C-terminal domain"/>
    <property type="match status" value="1"/>
</dbReference>
<keyword evidence="4" id="KW-0808">Transferase</keyword>
<dbReference type="RefSeq" id="WP_144851914.1">
    <property type="nucleotide sequence ID" value="NZ_VMRJ01000006.1"/>
</dbReference>
<dbReference type="PANTHER" id="PTHR42878">
    <property type="entry name" value="TWO-COMPONENT HISTIDINE KINASE"/>
    <property type="match status" value="1"/>
</dbReference>
<feature type="domain" description="Response regulatory" evidence="8">
    <location>
        <begin position="3"/>
        <end position="123"/>
    </location>
</feature>
<evidence type="ECO:0000256" key="6">
    <source>
        <dbReference type="PROSITE-ProRule" id="PRU00169"/>
    </source>
</evidence>
<dbReference type="InterPro" id="IPR050351">
    <property type="entry name" value="BphY/WalK/GraS-like"/>
</dbReference>
<name>A0A558BMI7_9BACT</name>
<gene>
    <name evidence="9" type="ORF">FNT36_21285</name>
</gene>
<evidence type="ECO:0000313" key="9">
    <source>
        <dbReference type="EMBL" id="TVT37710.1"/>
    </source>
</evidence>
<dbReference type="InterPro" id="IPR001789">
    <property type="entry name" value="Sig_transdc_resp-reg_receiver"/>
</dbReference>
<dbReference type="Gene3D" id="3.40.50.2300">
    <property type="match status" value="1"/>
</dbReference>
<dbReference type="GO" id="GO:0000156">
    <property type="term" value="F:phosphorelay response regulator activity"/>
    <property type="evidence" value="ECO:0007669"/>
    <property type="project" value="TreeGrafter"/>
</dbReference>
<reference evidence="9 10" key="1">
    <citation type="submission" date="2019-07" db="EMBL/GenBank/DDBJ databases">
        <title>Hymenobacter sp. straun FUR1 Genome sequencing and assembly.</title>
        <authorList>
            <person name="Chhetri G."/>
        </authorList>
    </citation>
    <scope>NUCLEOTIDE SEQUENCE [LARGE SCALE GENOMIC DNA]</scope>
    <source>
        <strain evidence="9 10">Fur1</strain>
    </source>
</reference>
<accession>A0A558BMI7</accession>
<dbReference type="Proteomes" id="UP000317624">
    <property type="component" value="Unassembled WGS sequence"/>
</dbReference>
<dbReference type="OrthoDB" id="9757990at2"/>
<organism evidence="9 10">
    <name type="scientific">Hymenobacter setariae</name>
    <dbReference type="NCBI Taxonomy" id="2594794"/>
    <lineage>
        <taxon>Bacteria</taxon>
        <taxon>Pseudomonadati</taxon>
        <taxon>Bacteroidota</taxon>
        <taxon>Cytophagia</taxon>
        <taxon>Cytophagales</taxon>
        <taxon>Hymenobacteraceae</taxon>
        <taxon>Hymenobacter</taxon>
    </lineage>
</organism>
<dbReference type="InterPro" id="IPR011006">
    <property type="entry name" value="CheY-like_superfamily"/>
</dbReference>
<keyword evidence="3 6" id="KW-0597">Phosphoprotein</keyword>
<keyword evidence="5 9" id="KW-0418">Kinase</keyword>
<evidence type="ECO:0000256" key="4">
    <source>
        <dbReference type="ARBA" id="ARBA00022679"/>
    </source>
</evidence>
<dbReference type="SMART" id="SM00448">
    <property type="entry name" value="REC"/>
    <property type="match status" value="1"/>
</dbReference>
<dbReference type="EMBL" id="VMRJ01000006">
    <property type="protein sequence ID" value="TVT37710.1"/>
    <property type="molecule type" value="Genomic_DNA"/>
</dbReference>
<dbReference type="GO" id="GO:0030295">
    <property type="term" value="F:protein kinase activator activity"/>
    <property type="evidence" value="ECO:0007669"/>
    <property type="project" value="TreeGrafter"/>
</dbReference>
<dbReference type="PRINTS" id="PR00344">
    <property type="entry name" value="BCTRLSENSOR"/>
</dbReference>
<evidence type="ECO:0000256" key="5">
    <source>
        <dbReference type="ARBA" id="ARBA00022777"/>
    </source>
</evidence>
<dbReference type="CDD" id="cd00082">
    <property type="entry name" value="HisKA"/>
    <property type="match status" value="1"/>
</dbReference>
<dbReference type="SMART" id="SM00387">
    <property type="entry name" value="HATPase_c"/>
    <property type="match status" value="1"/>
</dbReference>
<evidence type="ECO:0000256" key="2">
    <source>
        <dbReference type="ARBA" id="ARBA00012438"/>
    </source>
</evidence>
<dbReference type="Gene3D" id="1.10.287.130">
    <property type="match status" value="1"/>
</dbReference>